<dbReference type="Proteomes" id="UP000274822">
    <property type="component" value="Unassembled WGS sequence"/>
</dbReference>
<proteinExistence type="predicted"/>
<gene>
    <name evidence="3" type="ORF">BC938DRAFT_477345</name>
</gene>
<feature type="region of interest" description="Disordered" evidence="1">
    <location>
        <begin position="69"/>
        <end position="93"/>
    </location>
</feature>
<dbReference type="Pfam" id="PF00651">
    <property type="entry name" value="BTB"/>
    <property type="match status" value="1"/>
</dbReference>
<comment type="caution">
    <text evidence="3">The sequence shown here is derived from an EMBL/GenBank/DDBJ whole genome shotgun (WGS) entry which is preliminary data.</text>
</comment>
<dbReference type="PANTHER" id="PTHR22744">
    <property type="entry name" value="HELIX LOOP HELIX PROTEIN 21-RELATED"/>
    <property type="match status" value="1"/>
</dbReference>
<dbReference type="AlphaFoldDB" id="A0A433PAE5"/>
<dbReference type="EMBL" id="RBNJ01027243">
    <property type="protein sequence ID" value="RUS14482.1"/>
    <property type="molecule type" value="Genomic_DNA"/>
</dbReference>
<dbReference type="SMART" id="SM00225">
    <property type="entry name" value="BTB"/>
    <property type="match status" value="1"/>
</dbReference>
<name>A0A433PAE5_9FUNG</name>
<feature type="compositionally biased region" description="Polar residues" evidence="1">
    <location>
        <begin position="69"/>
        <end position="78"/>
    </location>
</feature>
<accession>A0A433PAE5</accession>
<sequence>MPALLLRTAVASTPDCASDAPIMSPRKDPTHYYEDGNVLLFAGNVQFRVHASILRRSSDFFEKLLNGNWRETNPQDNPSQASSNSSGGLSDHGSDDAPIVARVKLPGKDPKHVESLLSTLYLHTKHRVSWANVQPILHLADEYLFPRVLARCDQFLRRELKKKPLEVLVLADRYRLPAVRKEACLLVLDDYSRLCHRPEYKELTMDTRVELQAAIAQRGRRGRAISVRRYERNGGCTFCGHGHYALPA</sequence>
<protein>
    <recommendedName>
        <fullName evidence="2">BTB domain-containing protein</fullName>
    </recommendedName>
</protein>
<dbReference type="InterPro" id="IPR000210">
    <property type="entry name" value="BTB/POZ_dom"/>
</dbReference>
<dbReference type="Gene3D" id="3.30.710.10">
    <property type="entry name" value="Potassium Channel Kv1.1, Chain A"/>
    <property type="match status" value="1"/>
</dbReference>
<evidence type="ECO:0000313" key="3">
    <source>
        <dbReference type="EMBL" id="RUS14482.1"/>
    </source>
</evidence>
<dbReference type="PANTHER" id="PTHR22744:SF17">
    <property type="entry name" value="BTB DOMAIN-CONTAINING PROTEIN"/>
    <property type="match status" value="1"/>
</dbReference>
<feature type="domain" description="BTB" evidence="2">
    <location>
        <begin position="36"/>
        <end position="121"/>
    </location>
</feature>
<organism evidence="3 4">
    <name type="scientific">Jimgerdemannia flammicorona</name>
    <dbReference type="NCBI Taxonomy" id="994334"/>
    <lineage>
        <taxon>Eukaryota</taxon>
        <taxon>Fungi</taxon>
        <taxon>Fungi incertae sedis</taxon>
        <taxon>Mucoromycota</taxon>
        <taxon>Mucoromycotina</taxon>
        <taxon>Endogonomycetes</taxon>
        <taxon>Endogonales</taxon>
        <taxon>Endogonaceae</taxon>
        <taxon>Jimgerdemannia</taxon>
    </lineage>
</organism>
<evidence type="ECO:0000256" key="1">
    <source>
        <dbReference type="SAM" id="MobiDB-lite"/>
    </source>
</evidence>
<dbReference type="SUPFAM" id="SSF54695">
    <property type="entry name" value="POZ domain"/>
    <property type="match status" value="1"/>
</dbReference>
<dbReference type="PROSITE" id="PS50097">
    <property type="entry name" value="BTB"/>
    <property type="match status" value="1"/>
</dbReference>
<reference evidence="3 4" key="1">
    <citation type="journal article" date="2018" name="New Phytol.">
        <title>Phylogenomics of Endogonaceae and evolution of mycorrhizas within Mucoromycota.</title>
        <authorList>
            <person name="Chang Y."/>
            <person name="Desiro A."/>
            <person name="Na H."/>
            <person name="Sandor L."/>
            <person name="Lipzen A."/>
            <person name="Clum A."/>
            <person name="Barry K."/>
            <person name="Grigoriev I.V."/>
            <person name="Martin F.M."/>
            <person name="Stajich J.E."/>
            <person name="Smith M.E."/>
            <person name="Bonito G."/>
            <person name="Spatafora J.W."/>
        </authorList>
    </citation>
    <scope>NUCLEOTIDE SEQUENCE [LARGE SCALE GENOMIC DNA]</scope>
    <source>
        <strain evidence="3 4">AD002</strain>
    </source>
</reference>
<feature type="compositionally biased region" description="Low complexity" evidence="1">
    <location>
        <begin position="79"/>
        <end position="91"/>
    </location>
</feature>
<keyword evidence="4" id="KW-1185">Reference proteome</keyword>
<evidence type="ECO:0000259" key="2">
    <source>
        <dbReference type="PROSITE" id="PS50097"/>
    </source>
</evidence>
<evidence type="ECO:0000313" key="4">
    <source>
        <dbReference type="Proteomes" id="UP000274822"/>
    </source>
</evidence>
<dbReference type="InterPro" id="IPR011333">
    <property type="entry name" value="SKP1/BTB/POZ_sf"/>
</dbReference>